<dbReference type="Proteomes" id="UP001153331">
    <property type="component" value="Unassembled WGS sequence"/>
</dbReference>
<evidence type="ECO:0000313" key="2">
    <source>
        <dbReference type="Proteomes" id="UP001153331"/>
    </source>
</evidence>
<proteinExistence type="predicted"/>
<reference evidence="1" key="1">
    <citation type="submission" date="2022-11" db="EMBL/GenBank/DDBJ databases">
        <title>Genome Sequence of Boeremia exigua.</title>
        <authorList>
            <person name="Buettner E."/>
        </authorList>
    </citation>
    <scope>NUCLEOTIDE SEQUENCE</scope>
    <source>
        <strain evidence="1">CU02</strain>
    </source>
</reference>
<name>A0ACC2IQT6_9PLEO</name>
<organism evidence="1 2">
    <name type="scientific">Boeremia exigua</name>
    <dbReference type="NCBI Taxonomy" id="749465"/>
    <lineage>
        <taxon>Eukaryota</taxon>
        <taxon>Fungi</taxon>
        <taxon>Dikarya</taxon>
        <taxon>Ascomycota</taxon>
        <taxon>Pezizomycotina</taxon>
        <taxon>Dothideomycetes</taxon>
        <taxon>Pleosporomycetidae</taxon>
        <taxon>Pleosporales</taxon>
        <taxon>Pleosporineae</taxon>
        <taxon>Didymellaceae</taxon>
        <taxon>Boeremia</taxon>
    </lineage>
</organism>
<protein>
    <submittedName>
        <fullName evidence="1">Uncharacterized protein</fullName>
    </submittedName>
</protein>
<keyword evidence="2" id="KW-1185">Reference proteome</keyword>
<accession>A0ACC2IQT6</accession>
<gene>
    <name evidence="1" type="ORF">OPT61_g1349</name>
</gene>
<sequence length="527" mass="56803">MRYGLSVTLGAVAWASASSAKDIFEPADFNVTEALIANGVILSDIPGLSGLVERSSSPCSIACHSLEVVFGRQKAIIGQHPSYWSNQQNETQPFCTFTPTTTLEVSTLVLLSRLTKCPFAVKSGGHAAFAGASSIKDGINVDLAGLRTLSLSKDKKTVAVGPSHIWYDVYQYLDPYQLAVVGGRGASVGVGGLTLGGGVSHHTNKYGLACDNVASYEVVTASGLIVTASPKSFPDLYWALRGGGNNFGIVTSFNYETISQGPMWGGFRMHLDTEIPALINAFVNTTRNAVSDPEAAHTLSFSAYEGLKMAFTELEYTTPIDKANPPAILKDYLAIPTVRDDTTNSSLVDLTPHMSADMPPGFRTSMWSASFKLDTTLIGDMIDSFFEVAPNFPAVSVSVAFQAFSVPALRAMQNKGGNALGLKPENGPFFHILFYMAWDETSDDTTMMKGAHDYIAAVTELAKERGLDNDYIYMPYASGYQSVVPGYGAENQQRLKTTSKKYDPTGVFQNLQPGWFKLDGAPFSENF</sequence>
<evidence type="ECO:0000313" key="1">
    <source>
        <dbReference type="EMBL" id="KAJ8117444.1"/>
    </source>
</evidence>
<dbReference type="EMBL" id="JAPHNI010000052">
    <property type="protein sequence ID" value="KAJ8117444.1"/>
    <property type="molecule type" value="Genomic_DNA"/>
</dbReference>
<comment type="caution">
    <text evidence="1">The sequence shown here is derived from an EMBL/GenBank/DDBJ whole genome shotgun (WGS) entry which is preliminary data.</text>
</comment>